<dbReference type="AlphaFoldDB" id="A0A4Q1JK13"/>
<comment type="similarity">
    <text evidence="2">Belongs to the band 7/mec-2 family.</text>
</comment>
<dbReference type="RefSeq" id="WP_129254895.1">
    <property type="nucleotide sequence ID" value="NZ_SAXA01000010.1"/>
</dbReference>
<keyword evidence="5" id="KW-1185">Reference proteome</keyword>
<dbReference type="InterPro" id="IPR036013">
    <property type="entry name" value="Band_7/SPFH_dom_sf"/>
</dbReference>
<accession>A0A4Q1JK13</accession>
<sequence length="247" mass="28262">MNALLLFSLGFIVFLLSGIRIIFEYKRALKFRFGKYIKLLQPGFRWIIPLVETIQIVDIRVITINIDSQEVMTEDNVPCRIDGVVFFKIDDPEKAILEVEEYKFAIMQLAQAALRDVCGKVELDTILSKREEMGKNIKHIVEQETEAWGIVIIDVKIKDIQLPENMKRMMANQAEAERSRRARIILALAEEQAAENLLAAGKLIDKSPSAIKLRLYQTLANIASEKNSTILFPFPEEVLPRNTKTDE</sequence>
<dbReference type="SMART" id="SM00244">
    <property type="entry name" value="PHB"/>
    <property type="match status" value="1"/>
</dbReference>
<evidence type="ECO:0000256" key="1">
    <source>
        <dbReference type="ARBA" id="ARBA00004167"/>
    </source>
</evidence>
<dbReference type="CDD" id="cd08826">
    <property type="entry name" value="SPFH_eoslipins_u1"/>
    <property type="match status" value="1"/>
</dbReference>
<dbReference type="SUPFAM" id="SSF117892">
    <property type="entry name" value="Band 7/SPFH domain"/>
    <property type="match status" value="1"/>
</dbReference>
<comment type="subcellular location">
    <subcellularLocation>
        <location evidence="1">Membrane</location>
        <topology evidence="1">Single-pass membrane protein</topology>
    </subcellularLocation>
</comment>
<evidence type="ECO:0000313" key="5">
    <source>
        <dbReference type="Proteomes" id="UP000289703"/>
    </source>
</evidence>
<dbReference type="Gene3D" id="6.10.250.2090">
    <property type="match status" value="1"/>
</dbReference>
<gene>
    <name evidence="4" type="ORF">EO244_11865</name>
</gene>
<dbReference type="Gene3D" id="3.30.479.30">
    <property type="entry name" value="Band 7 domain"/>
    <property type="match status" value="1"/>
</dbReference>
<dbReference type="InterPro" id="IPR043202">
    <property type="entry name" value="Band-7_stomatin-like"/>
</dbReference>
<proteinExistence type="inferred from homology"/>
<dbReference type="Proteomes" id="UP000289703">
    <property type="component" value="Unassembled WGS sequence"/>
</dbReference>
<dbReference type="Pfam" id="PF01145">
    <property type="entry name" value="Band_7"/>
    <property type="match status" value="1"/>
</dbReference>
<dbReference type="EMBL" id="SAXA01000010">
    <property type="protein sequence ID" value="RXQ92239.1"/>
    <property type="molecule type" value="Genomic_DNA"/>
</dbReference>
<comment type="caution">
    <text evidence="4">The sequence shown here is derived from an EMBL/GenBank/DDBJ whole genome shotgun (WGS) entry which is preliminary data.</text>
</comment>
<evidence type="ECO:0000313" key="4">
    <source>
        <dbReference type="EMBL" id="RXQ92239.1"/>
    </source>
</evidence>
<dbReference type="OrthoDB" id="9809197at2"/>
<feature type="domain" description="Band 7" evidence="3">
    <location>
        <begin position="17"/>
        <end position="174"/>
    </location>
</feature>
<dbReference type="PANTHER" id="PTHR10264">
    <property type="entry name" value="BAND 7 PROTEIN-RELATED"/>
    <property type="match status" value="1"/>
</dbReference>
<reference evidence="4 5" key="1">
    <citation type="submission" date="2019-01" db="EMBL/GenBank/DDBJ databases">
        <title>Ancylomarina salipaludis sp. nov., isolated from a salt marsh.</title>
        <authorList>
            <person name="Yoon J.-H."/>
        </authorList>
    </citation>
    <scope>NUCLEOTIDE SEQUENCE [LARGE SCALE GENOMIC DNA]</scope>
    <source>
        <strain evidence="4 5">SHSM-M15</strain>
    </source>
</reference>
<dbReference type="GO" id="GO:0005886">
    <property type="term" value="C:plasma membrane"/>
    <property type="evidence" value="ECO:0007669"/>
    <property type="project" value="InterPro"/>
</dbReference>
<evidence type="ECO:0000259" key="3">
    <source>
        <dbReference type="SMART" id="SM00244"/>
    </source>
</evidence>
<dbReference type="InterPro" id="IPR001972">
    <property type="entry name" value="Stomatin_HflK_fam"/>
</dbReference>
<dbReference type="PANTHER" id="PTHR10264:SF19">
    <property type="entry name" value="AT06885P-RELATED"/>
    <property type="match status" value="1"/>
</dbReference>
<name>A0A4Q1JK13_9BACT</name>
<evidence type="ECO:0000256" key="2">
    <source>
        <dbReference type="ARBA" id="ARBA00008164"/>
    </source>
</evidence>
<protein>
    <submittedName>
        <fullName evidence="4">Slipin family protein</fullName>
    </submittedName>
</protein>
<dbReference type="InterPro" id="IPR001107">
    <property type="entry name" value="Band_7"/>
</dbReference>
<organism evidence="4 5">
    <name type="scientific">Ancylomarina salipaludis</name>
    <dbReference type="NCBI Taxonomy" id="2501299"/>
    <lineage>
        <taxon>Bacteria</taxon>
        <taxon>Pseudomonadati</taxon>
        <taxon>Bacteroidota</taxon>
        <taxon>Bacteroidia</taxon>
        <taxon>Marinilabiliales</taxon>
        <taxon>Marinifilaceae</taxon>
        <taxon>Ancylomarina</taxon>
    </lineage>
</organism>
<dbReference type="FunFam" id="3.30.479.30:FF:000004">
    <property type="entry name" value="Putative membrane protease family, stomatin"/>
    <property type="match status" value="1"/>
</dbReference>
<dbReference type="GO" id="GO:0098552">
    <property type="term" value="C:side of membrane"/>
    <property type="evidence" value="ECO:0007669"/>
    <property type="project" value="UniProtKB-ARBA"/>
</dbReference>
<dbReference type="PRINTS" id="PR00721">
    <property type="entry name" value="STOMATIN"/>
</dbReference>